<name>C1E9L6_MICCC</name>
<dbReference type="Gene3D" id="1.10.510.10">
    <property type="entry name" value="Transferase(Phosphotransferase) domain 1"/>
    <property type="match status" value="1"/>
</dbReference>
<dbReference type="PANTHER" id="PTHR44329">
    <property type="entry name" value="SERINE/THREONINE-PROTEIN KINASE TNNI3K-RELATED"/>
    <property type="match status" value="1"/>
</dbReference>
<dbReference type="InParanoid" id="C1E9L6"/>
<dbReference type="eggNOG" id="KOG0192">
    <property type="taxonomic scope" value="Eukaryota"/>
</dbReference>
<feature type="compositionally biased region" description="Low complexity" evidence="1">
    <location>
        <begin position="169"/>
        <end position="187"/>
    </location>
</feature>
<dbReference type="EMBL" id="CP001328">
    <property type="protein sequence ID" value="ACO65057.1"/>
    <property type="molecule type" value="Genomic_DNA"/>
</dbReference>
<dbReference type="PRINTS" id="PR00109">
    <property type="entry name" value="TYRKINASE"/>
</dbReference>
<sequence>MGSRGSGEMNNIMMEEDDPMDLGKPMSADEFHDRFDEGRDPGLGFYRHDYDSVHQLDNLEEVIAQALPRDRGAMERDTEREGMPLETVIPYDFDPMRDTIIIDIPRGYGAASGKTMEIKCHKFKPGAAVAIPVPKFTAAGGVAQGSAIGSASDSRTMGTTSEAEPAPSTTGTTGTAGTGSDDGDNATAGKSVLALRAKSATRTTTVSQLCTHGNSAFDDVDHTTEELTEFKAEVTLMDELGRLIDGGGDSDGSGDGAGAVSGEPPGGGESAQSGRRSAREDSSADGIWFTDKKVDADRRRDRERGTEGGTERGTEKVDFGGDAAAVTAARGDASTPGTDERSVSETRSKSRADMDEMGVPLEDLEGWVVDSPAKKDGLKKKKKEKKKKKLTWFFGKSSGWGFFGSGKKGDLDPQGLHLNESALEKMQKSGRGDTPSSRRASIDEPRRNSFDGYGRRSGEWRGPDPWSGMMPRAGQPPVKRSSGKSIVSHGSSGSIESLKEALAARQNSFGLVQRADSMTVPNGTGGHAFKVVACQGLTVQDDHAWNGRARPRSPDRVARPSQVDSNGRRRSSLDSESGEESEPVVMPRSNYVQRMERKERRETSAGGDGSAMRRRTGRAVDKKNVPGVLYLDDMPFAEGGFAKVYRGAFNNDGLSIAVAIKQMTYSLPEGETPTSLKFSRDLVTSRDERTPGDRARDKLRGMGRSATREVEISKLCTHRNVVSHIMDHTGPSTDPADIAEGATIREDGEAEHEPLLGKTSRWKTYIITEFCIGGSLRDILRQPELVAATKQVRSSAAQLCVLKQVVEGMKYLHSIGVVHNDLKASNVLLHPSGETNCRWSAKIGDFGIARRIPPGAARVPLDIMNGTVSHMAPELLNDKFMSRATDVYSFGVLLWEIAAQGETPFSGIDAVDVVAAVVKHDLRPKFAENAFWPLVQLATRCWHADPHERPSFERIGVDLSAWEPLVTFQRVENVSYMPIREGTEGMSGADATLTEGIDDNDSKNPSQASSEMPLSTASVESLEAHARELRIAGGEMVMGVALIGLNGMDTLSSPRIALAEAGSLRFRFPVSPHLSRVNLALPTSSFVFGLQTASAVSGTLGSRFSPSSRSFSRTGEFERLSIAFSLALGGTPAFIACTGC</sequence>
<dbReference type="SUPFAM" id="SSF56112">
    <property type="entry name" value="Protein kinase-like (PK-like)"/>
    <property type="match status" value="1"/>
</dbReference>
<feature type="compositionally biased region" description="Basic and acidic residues" evidence="1">
    <location>
        <begin position="338"/>
        <end position="354"/>
    </location>
</feature>
<feature type="compositionally biased region" description="Basic and acidic residues" evidence="1">
    <location>
        <begin position="440"/>
        <end position="462"/>
    </location>
</feature>
<dbReference type="InterPro" id="IPR051681">
    <property type="entry name" value="Ser/Thr_Kinases-Pseudokinases"/>
</dbReference>
<dbReference type="InterPro" id="IPR011009">
    <property type="entry name" value="Kinase-like_dom_sf"/>
</dbReference>
<feature type="compositionally biased region" description="Low complexity" evidence="1">
    <location>
        <begin position="483"/>
        <end position="492"/>
    </location>
</feature>
<dbReference type="PROSITE" id="PS00108">
    <property type="entry name" value="PROTEIN_KINASE_ST"/>
    <property type="match status" value="1"/>
</dbReference>
<protein>
    <recommendedName>
        <fullName evidence="2">Protein kinase domain-containing protein</fullName>
    </recommendedName>
</protein>
<feature type="compositionally biased region" description="Polar residues" evidence="1">
    <location>
        <begin position="1003"/>
        <end position="1017"/>
    </location>
</feature>
<feature type="region of interest" description="Disordered" evidence="1">
    <location>
        <begin position="396"/>
        <end position="492"/>
    </location>
</feature>
<dbReference type="SMART" id="SM00220">
    <property type="entry name" value="S_TKc"/>
    <property type="match status" value="1"/>
</dbReference>
<feature type="compositionally biased region" description="Gly residues" evidence="1">
    <location>
        <begin position="244"/>
        <end position="269"/>
    </location>
</feature>
<evidence type="ECO:0000313" key="4">
    <source>
        <dbReference type="Proteomes" id="UP000002009"/>
    </source>
</evidence>
<dbReference type="Proteomes" id="UP000002009">
    <property type="component" value="Chromosome 7"/>
</dbReference>
<feature type="domain" description="Protein kinase" evidence="2">
    <location>
        <begin position="630"/>
        <end position="966"/>
    </location>
</feature>
<dbReference type="RefSeq" id="XP_002503799.1">
    <property type="nucleotide sequence ID" value="XM_002503753.1"/>
</dbReference>
<dbReference type="GO" id="GO:0005524">
    <property type="term" value="F:ATP binding"/>
    <property type="evidence" value="ECO:0007669"/>
    <property type="project" value="InterPro"/>
</dbReference>
<evidence type="ECO:0000259" key="2">
    <source>
        <dbReference type="PROSITE" id="PS50011"/>
    </source>
</evidence>
<feature type="region of interest" description="Disordered" evidence="1">
    <location>
        <begin position="544"/>
        <end position="619"/>
    </location>
</feature>
<proteinExistence type="predicted"/>
<evidence type="ECO:0000256" key="1">
    <source>
        <dbReference type="SAM" id="MobiDB-lite"/>
    </source>
</evidence>
<feature type="region of interest" description="Disordered" evidence="1">
    <location>
        <begin position="242"/>
        <end position="358"/>
    </location>
</feature>
<feature type="region of interest" description="Disordered" evidence="1">
    <location>
        <begin position="147"/>
        <end position="187"/>
    </location>
</feature>
<dbReference type="PROSITE" id="PS50011">
    <property type="entry name" value="PROTEIN_KINASE_DOM"/>
    <property type="match status" value="1"/>
</dbReference>
<dbReference type="AlphaFoldDB" id="C1E9L6"/>
<reference evidence="3 4" key="1">
    <citation type="journal article" date="2009" name="Science">
        <title>Green evolution and dynamic adaptations revealed by genomes of the marine picoeukaryotes Micromonas.</title>
        <authorList>
            <person name="Worden A.Z."/>
            <person name="Lee J.H."/>
            <person name="Mock T."/>
            <person name="Rouze P."/>
            <person name="Simmons M.P."/>
            <person name="Aerts A.L."/>
            <person name="Allen A.E."/>
            <person name="Cuvelier M.L."/>
            <person name="Derelle E."/>
            <person name="Everett M.V."/>
            <person name="Foulon E."/>
            <person name="Grimwood J."/>
            <person name="Gundlach H."/>
            <person name="Henrissat B."/>
            <person name="Napoli C."/>
            <person name="McDonald S.M."/>
            <person name="Parker M.S."/>
            <person name="Rombauts S."/>
            <person name="Salamov A."/>
            <person name="Von Dassow P."/>
            <person name="Badger J.H."/>
            <person name="Coutinho P.M."/>
            <person name="Demir E."/>
            <person name="Dubchak I."/>
            <person name="Gentemann C."/>
            <person name="Eikrem W."/>
            <person name="Gready J.E."/>
            <person name="John U."/>
            <person name="Lanier W."/>
            <person name="Lindquist E.A."/>
            <person name="Lucas S."/>
            <person name="Mayer K.F."/>
            <person name="Moreau H."/>
            <person name="Not F."/>
            <person name="Otillar R."/>
            <person name="Panaud O."/>
            <person name="Pangilinan J."/>
            <person name="Paulsen I."/>
            <person name="Piegu B."/>
            <person name="Poliakov A."/>
            <person name="Robbens S."/>
            <person name="Schmutz J."/>
            <person name="Toulza E."/>
            <person name="Wyss T."/>
            <person name="Zelensky A."/>
            <person name="Zhou K."/>
            <person name="Armbrust E.V."/>
            <person name="Bhattacharya D."/>
            <person name="Goodenough U.W."/>
            <person name="Van de Peer Y."/>
            <person name="Grigoriev I.V."/>
        </authorList>
    </citation>
    <scope>NUCLEOTIDE SEQUENCE [LARGE SCALE GENOMIC DNA]</scope>
    <source>
        <strain evidence="4">RCC299 / NOUM17</strain>
    </source>
</reference>
<dbReference type="InterPro" id="IPR008271">
    <property type="entry name" value="Ser/Thr_kinase_AS"/>
</dbReference>
<feature type="compositionally biased region" description="Low complexity" evidence="1">
    <location>
        <begin position="320"/>
        <end position="333"/>
    </location>
</feature>
<dbReference type="InterPro" id="IPR000719">
    <property type="entry name" value="Prot_kinase_dom"/>
</dbReference>
<feature type="region of interest" description="Disordered" evidence="1">
    <location>
        <begin position="1"/>
        <end position="28"/>
    </location>
</feature>
<gene>
    <name evidence="3" type="ORF">MICPUN_59765</name>
</gene>
<dbReference type="GeneID" id="8245089"/>
<accession>C1E9L6</accession>
<dbReference type="OrthoDB" id="533232at2759"/>
<feature type="compositionally biased region" description="Polar residues" evidence="1">
    <location>
        <begin position="147"/>
        <end position="162"/>
    </location>
</feature>
<dbReference type="GO" id="GO:0004674">
    <property type="term" value="F:protein serine/threonine kinase activity"/>
    <property type="evidence" value="ECO:0007669"/>
    <property type="project" value="TreeGrafter"/>
</dbReference>
<keyword evidence="4" id="KW-1185">Reference proteome</keyword>
<dbReference type="KEGG" id="mis:MICPUN_59765"/>
<dbReference type="PANTHER" id="PTHR44329:SF214">
    <property type="entry name" value="PROTEIN KINASE DOMAIN-CONTAINING PROTEIN"/>
    <property type="match status" value="1"/>
</dbReference>
<feature type="compositionally biased region" description="Basic and acidic residues" evidence="1">
    <location>
        <begin position="290"/>
        <end position="319"/>
    </location>
</feature>
<feature type="region of interest" description="Disordered" evidence="1">
    <location>
        <begin position="682"/>
        <end position="703"/>
    </location>
</feature>
<dbReference type="STRING" id="296587.C1E9L6"/>
<dbReference type="InterPro" id="IPR001245">
    <property type="entry name" value="Ser-Thr/Tyr_kinase_cat_dom"/>
</dbReference>
<organism evidence="3 4">
    <name type="scientific">Micromonas commoda (strain RCC299 / NOUM17 / CCMP2709)</name>
    <name type="common">Picoplanktonic green alga</name>
    <dbReference type="NCBI Taxonomy" id="296587"/>
    <lineage>
        <taxon>Eukaryota</taxon>
        <taxon>Viridiplantae</taxon>
        <taxon>Chlorophyta</taxon>
        <taxon>Mamiellophyceae</taxon>
        <taxon>Mamiellales</taxon>
        <taxon>Mamiellaceae</taxon>
        <taxon>Micromonas</taxon>
    </lineage>
</organism>
<evidence type="ECO:0000313" key="3">
    <source>
        <dbReference type="EMBL" id="ACO65057.1"/>
    </source>
</evidence>
<dbReference type="Pfam" id="PF07714">
    <property type="entry name" value="PK_Tyr_Ser-Thr"/>
    <property type="match status" value="1"/>
</dbReference>
<feature type="compositionally biased region" description="Basic and acidic residues" evidence="1">
    <location>
        <begin position="594"/>
        <end position="603"/>
    </location>
</feature>
<feature type="compositionally biased region" description="Basic and acidic residues" evidence="1">
    <location>
        <begin position="422"/>
        <end position="431"/>
    </location>
</feature>
<feature type="region of interest" description="Disordered" evidence="1">
    <location>
        <begin position="982"/>
        <end position="1017"/>
    </location>
</feature>